<proteinExistence type="predicted"/>
<dbReference type="AlphaFoldDB" id="A0A2T0VV52"/>
<organism evidence="1 2">
    <name type="scientific">Yoonia maritima</name>
    <dbReference type="NCBI Taxonomy" id="1435347"/>
    <lineage>
        <taxon>Bacteria</taxon>
        <taxon>Pseudomonadati</taxon>
        <taxon>Pseudomonadota</taxon>
        <taxon>Alphaproteobacteria</taxon>
        <taxon>Rhodobacterales</taxon>
        <taxon>Paracoccaceae</taxon>
        <taxon>Yoonia</taxon>
    </lineage>
</organism>
<comment type="caution">
    <text evidence="1">The sequence shown here is derived from an EMBL/GenBank/DDBJ whole genome shotgun (WGS) entry which is preliminary data.</text>
</comment>
<keyword evidence="2" id="KW-1185">Reference proteome</keyword>
<protein>
    <recommendedName>
        <fullName evidence="3">Transposase</fullName>
    </recommendedName>
</protein>
<name>A0A2T0VV52_9RHOB</name>
<sequence>PRMRYPASEKLEIIRLVEESHLSARLTLAKLDLSRICSAPLTWYPEQVREVTSD</sequence>
<gene>
    <name evidence="1" type="ORF">CLV80_1121</name>
</gene>
<dbReference type="InterPro" id="IPR010921">
    <property type="entry name" value="Trp_repressor/repl_initiator"/>
</dbReference>
<feature type="non-terminal residue" evidence="1">
    <location>
        <position position="1"/>
    </location>
</feature>
<evidence type="ECO:0008006" key="3">
    <source>
        <dbReference type="Google" id="ProtNLM"/>
    </source>
</evidence>
<accession>A0A2T0VV52</accession>
<dbReference type="Proteomes" id="UP000238007">
    <property type="component" value="Unassembled WGS sequence"/>
</dbReference>
<dbReference type="GO" id="GO:0043565">
    <property type="term" value="F:sequence-specific DNA binding"/>
    <property type="evidence" value="ECO:0007669"/>
    <property type="project" value="InterPro"/>
</dbReference>
<dbReference type="SUPFAM" id="SSF48295">
    <property type="entry name" value="TrpR-like"/>
    <property type="match status" value="1"/>
</dbReference>
<dbReference type="EMBL" id="PVTP01000012">
    <property type="protein sequence ID" value="PRY75414.1"/>
    <property type="molecule type" value="Genomic_DNA"/>
</dbReference>
<reference evidence="1 2" key="1">
    <citation type="submission" date="2018-03" db="EMBL/GenBank/DDBJ databases">
        <title>Genomic Encyclopedia of Archaeal and Bacterial Type Strains, Phase II (KMG-II): from individual species to whole genera.</title>
        <authorList>
            <person name="Goeker M."/>
        </authorList>
    </citation>
    <scope>NUCLEOTIDE SEQUENCE [LARGE SCALE GENOMIC DNA]</scope>
    <source>
        <strain evidence="1 2">DSM 101533</strain>
    </source>
</reference>
<evidence type="ECO:0000313" key="2">
    <source>
        <dbReference type="Proteomes" id="UP000238007"/>
    </source>
</evidence>
<evidence type="ECO:0000313" key="1">
    <source>
        <dbReference type="EMBL" id="PRY75414.1"/>
    </source>
</evidence>